<comment type="caution">
    <text evidence="2">The sequence shown here is derived from an EMBL/GenBank/DDBJ whole genome shotgun (WGS) entry which is preliminary data.</text>
</comment>
<reference evidence="2 3" key="1">
    <citation type="journal article" date="2014" name="Agronomy (Basel)">
        <title>A Draft Genome Sequence for Ensete ventricosum, the Drought-Tolerant Tree Against Hunger.</title>
        <authorList>
            <person name="Harrison J."/>
            <person name="Moore K.A."/>
            <person name="Paszkiewicz K."/>
            <person name="Jones T."/>
            <person name="Grant M."/>
            <person name="Ambacheew D."/>
            <person name="Muzemil S."/>
            <person name="Studholme D.J."/>
        </authorList>
    </citation>
    <scope>NUCLEOTIDE SEQUENCE [LARGE SCALE GENOMIC DNA]</scope>
</reference>
<feature type="region of interest" description="Disordered" evidence="1">
    <location>
        <begin position="146"/>
        <end position="170"/>
    </location>
</feature>
<name>A0A427AG84_ENSVE</name>
<proteinExistence type="predicted"/>
<sequence length="198" mass="22444">MTNLTWVRSTRHNYSRKNARLTARITGVVERYDDIVSDKGSKDLRYELLVTGALQANHVSDDTCDTLRNLFAYRCPTPRHLSSQLRPFSASPTKSKRWQTWCRPHSRNPVQASPDLDILSSDSADSLREQVRQVHQRLDEVQKEVLKSKGEVGKSSKGGSPFTPEIQDKPLSANFRLPALKLYDDSCSNGSNTTRPMR</sequence>
<evidence type="ECO:0000313" key="2">
    <source>
        <dbReference type="EMBL" id="RRT75255.1"/>
    </source>
</evidence>
<accession>A0A427AG84</accession>
<gene>
    <name evidence="2" type="ORF">B296_00031457</name>
</gene>
<evidence type="ECO:0000256" key="1">
    <source>
        <dbReference type="SAM" id="MobiDB-lite"/>
    </source>
</evidence>
<organism evidence="2 3">
    <name type="scientific">Ensete ventricosum</name>
    <name type="common">Abyssinian banana</name>
    <name type="synonym">Musa ensete</name>
    <dbReference type="NCBI Taxonomy" id="4639"/>
    <lineage>
        <taxon>Eukaryota</taxon>
        <taxon>Viridiplantae</taxon>
        <taxon>Streptophyta</taxon>
        <taxon>Embryophyta</taxon>
        <taxon>Tracheophyta</taxon>
        <taxon>Spermatophyta</taxon>
        <taxon>Magnoliopsida</taxon>
        <taxon>Liliopsida</taxon>
        <taxon>Zingiberales</taxon>
        <taxon>Musaceae</taxon>
        <taxon>Ensete</taxon>
    </lineage>
</organism>
<dbReference type="EMBL" id="AMZH03002537">
    <property type="protein sequence ID" value="RRT75255.1"/>
    <property type="molecule type" value="Genomic_DNA"/>
</dbReference>
<protein>
    <submittedName>
        <fullName evidence="2">Uncharacterized protein</fullName>
    </submittedName>
</protein>
<dbReference type="Proteomes" id="UP000287651">
    <property type="component" value="Unassembled WGS sequence"/>
</dbReference>
<evidence type="ECO:0000313" key="3">
    <source>
        <dbReference type="Proteomes" id="UP000287651"/>
    </source>
</evidence>
<dbReference type="AlphaFoldDB" id="A0A427AG84"/>